<reference evidence="9" key="1">
    <citation type="submission" date="2020-07" db="EMBL/GenBank/DDBJ databases">
        <authorList>
            <person name="Lin J."/>
        </authorList>
    </citation>
    <scope>NUCLEOTIDE SEQUENCE</scope>
</reference>
<comment type="subcellular location">
    <subcellularLocation>
        <location evidence="1">Membrane</location>
        <topology evidence="1">Multi-pass membrane protein</topology>
    </subcellularLocation>
</comment>
<keyword evidence="6 8" id="KW-0472">Membrane</keyword>
<dbReference type="PANTHER" id="PTHR31645">
    <property type="entry name" value="OLIGOPEPTIDE TRANSPORTER YGL114W-RELATED"/>
    <property type="match status" value="1"/>
</dbReference>
<name>A0A6V7QKD7_ANACO</name>
<feature type="compositionally biased region" description="Basic and acidic residues" evidence="7">
    <location>
        <begin position="1"/>
        <end position="11"/>
    </location>
</feature>
<keyword evidence="3" id="KW-0813">Transport</keyword>
<proteinExistence type="inferred from homology"/>
<evidence type="ECO:0000256" key="7">
    <source>
        <dbReference type="SAM" id="MobiDB-lite"/>
    </source>
</evidence>
<evidence type="ECO:0000256" key="5">
    <source>
        <dbReference type="ARBA" id="ARBA00022989"/>
    </source>
</evidence>
<evidence type="ECO:0000256" key="2">
    <source>
        <dbReference type="ARBA" id="ARBA00010276"/>
    </source>
</evidence>
<evidence type="ECO:0000256" key="8">
    <source>
        <dbReference type="SAM" id="Phobius"/>
    </source>
</evidence>
<evidence type="ECO:0000313" key="9">
    <source>
        <dbReference type="EMBL" id="CAD1843632.1"/>
    </source>
</evidence>
<dbReference type="PANTHER" id="PTHR31645:SF76">
    <property type="entry name" value="METAL-NICOTIANAMINE TRANSPORTER YSL8-RELATED"/>
    <property type="match status" value="1"/>
</dbReference>
<feature type="transmembrane region" description="Helical" evidence="8">
    <location>
        <begin position="125"/>
        <end position="147"/>
    </location>
</feature>
<organism evidence="9">
    <name type="scientific">Ananas comosus var. bracteatus</name>
    <name type="common">red pineapple</name>
    <dbReference type="NCBI Taxonomy" id="296719"/>
    <lineage>
        <taxon>Eukaryota</taxon>
        <taxon>Viridiplantae</taxon>
        <taxon>Streptophyta</taxon>
        <taxon>Embryophyta</taxon>
        <taxon>Tracheophyta</taxon>
        <taxon>Spermatophyta</taxon>
        <taxon>Magnoliopsida</taxon>
        <taxon>Liliopsida</taxon>
        <taxon>Poales</taxon>
        <taxon>Bromeliaceae</taxon>
        <taxon>Bromelioideae</taxon>
        <taxon>Ananas</taxon>
    </lineage>
</organism>
<dbReference type="InterPro" id="IPR045035">
    <property type="entry name" value="YSL-like"/>
</dbReference>
<comment type="similarity">
    <text evidence="2">Belongs to the YSL (TC 2.A.67.2) family.</text>
</comment>
<accession>A0A6V7QKD7</accession>
<gene>
    <name evidence="9" type="ORF">CB5_LOCUS26843</name>
</gene>
<feature type="region of interest" description="Disordered" evidence="7">
    <location>
        <begin position="60"/>
        <end position="80"/>
    </location>
</feature>
<protein>
    <submittedName>
        <fullName evidence="9">Uncharacterized protein</fullName>
    </submittedName>
</protein>
<dbReference type="InterPro" id="IPR004813">
    <property type="entry name" value="OPT"/>
</dbReference>
<feature type="region of interest" description="Disordered" evidence="7">
    <location>
        <begin position="1"/>
        <end position="48"/>
    </location>
</feature>
<dbReference type="AlphaFoldDB" id="A0A6V7QKD7"/>
<sequence>MESYGADRREGEGEEEMVAPEGSEMRRRSAAAKEVETRGENGAAAASTMMSMSVERVFEGKRVPGGGSSSRSAPSSSASFSPRCIIPSLNVSAGLLGFFFVKTWTAALDKAGLLKTPFTRQENTVIQTCVVAAYDIAFSGGFGSYLLGMSERVRTKQQKRMIRRT</sequence>
<keyword evidence="5 8" id="KW-1133">Transmembrane helix</keyword>
<keyword evidence="4 8" id="KW-0812">Transmembrane</keyword>
<dbReference type="Pfam" id="PF03169">
    <property type="entry name" value="OPT"/>
    <property type="match status" value="1"/>
</dbReference>
<evidence type="ECO:0000256" key="4">
    <source>
        <dbReference type="ARBA" id="ARBA00022692"/>
    </source>
</evidence>
<feature type="compositionally biased region" description="Low complexity" evidence="7">
    <location>
        <begin position="69"/>
        <end position="80"/>
    </location>
</feature>
<feature type="compositionally biased region" description="Basic and acidic residues" evidence="7">
    <location>
        <begin position="23"/>
        <end position="39"/>
    </location>
</feature>
<evidence type="ECO:0000256" key="6">
    <source>
        <dbReference type="ARBA" id="ARBA00023136"/>
    </source>
</evidence>
<feature type="transmembrane region" description="Helical" evidence="8">
    <location>
        <begin position="84"/>
        <end position="105"/>
    </location>
</feature>
<dbReference type="GO" id="GO:0035673">
    <property type="term" value="F:oligopeptide transmembrane transporter activity"/>
    <property type="evidence" value="ECO:0007669"/>
    <property type="project" value="InterPro"/>
</dbReference>
<evidence type="ECO:0000256" key="1">
    <source>
        <dbReference type="ARBA" id="ARBA00004141"/>
    </source>
</evidence>
<dbReference type="GO" id="GO:0016020">
    <property type="term" value="C:membrane"/>
    <property type="evidence" value="ECO:0007669"/>
    <property type="project" value="UniProtKB-SubCell"/>
</dbReference>
<dbReference type="EMBL" id="LR862137">
    <property type="protein sequence ID" value="CAD1843632.1"/>
    <property type="molecule type" value="Genomic_DNA"/>
</dbReference>
<evidence type="ECO:0000256" key="3">
    <source>
        <dbReference type="ARBA" id="ARBA00022448"/>
    </source>
</evidence>